<feature type="transmembrane region" description="Helical" evidence="1">
    <location>
        <begin position="67"/>
        <end position="84"/>
    </location>
</feature>
<keyword evidence="1" id="KW-0812">Transmembrane</keyword>
<keyword evidence="1" id="KW-0472">Membrane</keyword>
<protein>
    <recommendedName>
        <fullName evidence="3">DUF3307 domain-containing protein</fullName>
    </recommendedName>
</protein>
<sequence>MTITEIPLLLLLVLAHLMGDFILQKSDWIDERYAKHWKSKRLYIHFIIHSFLTLVVLGFMMPSSWQLLGFALIIGTTHFLIDLIKSYLNKTDIIWFVIDQLAHLLVIFFIWIMVSDQWILLGHMAELALNEKTLLTIVAYFIVIWPFSIIISFICQRWAAEVTGMGSLSNAGRIIGQIERFLILTFIIAGQFTAIGFLLAAKSILRFGDSKEINHRKINEYILIGTMTSFSITIAFGLFIKMLIDRL</sequence>
<feature type="transmembrane region" description="Helical" evidence="1">
    <location>
        <begin position="93"/>
        <end position="114"/>
    </location>
</feature>
<dbReference type="InterPro" id="IPR021737">
    <property type="entry name" value="Phage_phiKZ_Orf197"/>
</dbReference>
<name>A0A3B1AVR4_9ZZZZ</name>
<keyword evidence="1" id="KW-1133">Transmembrane helix</keyword>
<accession>A0A3B1AVR4</accession>
<feature type="transmembrane region" description="Helical" evidence="1">
    <location>
        <begin position="134"/>
        <end position="160"/>
    </location>
</feature>
<dbReference type="Pfam" id="PF11750">
    <property type="entry name" value="DUF3307"/>
    <property type="match status" value="1"/>
</dbReference>
<feature type="transmembrane region" description="Helical" evidence="1">
    <location>
        <begin position="221"/>
        <end position="244"/>
    </location>
</feature>
<dbReference type="AlphaFoldDB" id="A0A3B1AVR4"/>
<dbReference type="EMBL" id="UOFW01000047">
    <property type="protein sequence ID" value="VAX03398.1"/>
    <property type="molecule type" value="Genomic_DNA"/>
</dbReference>
<organism evidence="2">
    <name type="scientific">hydrothermal vent metagenome</name>
    <dbReference type="NCBI Taxonomy" id="652676"/>
    <lineage>
        <taxon>unclassified sequences</taxon>
        <taxon>metagenomes</taxon>
        <taxon>ecological metagenomes</taxon>
    </lineage>
</organism>
<gene>
    <name evidence="2" type="ORF">MNBD_ALPHA03-1027</name>
</gene>
<feature type="transmembrane region" description="Helical" evidence="1">
    <location>
        <begin position="43"/>
        <end position="61"/>
    </location>
</feature>
<evidence type="ECO:0008006" key="3">
    <source>
        <dbReference type="Google" id="ProtNLM"/>
    </source>
</evidence>
<feature type="transmembrane region" description="Helical" evidence="1">
    <location>
        <begin position="181"/>
        <end position="201"/>
    </location>
</feature>
<reference evidence="2" key="1">
    <citation type="submission" date="2018-06" db="EMBL/GenBank/DDBJ databases">
        <authorList>
            <person name="Zhirakovskaya E."/>
        </authorList>
    </citation>
    <scope>NUCLEOTIDE SEQUENCE</scope>
</reference>
<proteinExistence type="predicted"/>
<evidence type="ECO:0000313" key="2">
    <source>
        <dbReference type="EMBL" id="VAX03398.1"/>
    </source>
</evidence>
<evidence type="ECO:0000256" key="1">
    <source>
        <dbReference type="SAM" id="Phobius"/>
    </source>
</evidence>